<proteinExistence type="predicted"/>
<reference evidence="6 7" key="1">
    <citation type="submission" date="2020-08" db="EMBL/GenBank/DDBJ databases">
        <title>A Genomic Blueprint of the Chicken Gut Microbiome.</title>
        <authorList>
            <person name="Gilroy R."/>
            <person name="Ravi A."/>
            <person name="Getino M."/>
            <person name="Pursley I."/>
            <person name="Horton D.L."/>
            <person name="Alikhan N.-F."/>
            <person name="Baker D."/>
            <person name="Gharbi K."/>
            <person name="Hall N."/>
            <person name="Watson M."/>
            <person name="Adriaenssens E.M."/>
            <person name="Foster-Nyarko E."/>
            <person name="Jarju S."/>
            <person name="Secka A."/>
            <person name="Antonio M."/>
            <person name="Oren A."/>
            <person name="Chaudhuri R."/>
            <person name="La Ragione R.M."/>
            <person name="Hildebrand F."/>
            <person name="Pallen M.J."/>
        </authorList>
    </citation>
    <scope>NUCLEOTIDE SEQUENCE [LARGE SCALE GENOMIC DNA]</scope>
    <source>
        <strain evidence="6 7">Sa1YVA5</strain>
    </source>
</reference>
<comment type="catalytic activity">
    <reaction evidence="3">
        <text>[thioredoxin]-dithiol + NADP(+) = [thioredoxin]-disulfide + NADPH + H(+)</text>
        <dbReference type="Rhea" id="RHEA:20345"/>
        <dbReference type="Rhea" id="RHEA-COMP:10698"/>
        <dbReference type="Rhea" id="RHEA-COMP:10700"/>
        <dbReference type="ChEBI" id="CHEBI:15378"/>
        <dbReference type="ChEBI" id="CHEBI:29950"/>
        <dbReference type="ChEBI" id="CHEBI:50058"/>
        <dbReference type="ChEBI" id="CHEBI:57783"/>
        <dbReference type="ChEBI" id="CHEBI:58349"/>
        <dbReference type="EC" id="1.8.1.9"/>
    </reaction>
</comment>
<dbReference type="RefSeq" id="WP_191734419.1">
    <property type="nucleotide sequence ID" value="NZ_JACSPR010000012.1"/>
</dbReference>
<dbReference type="Gene3D" id="3.50.50.60">
    <property type="entry name" value="FAD/NAD(P)-binding domain"/>
    <property type="match status" value="2"/>
</dbReference>
<keyword evidence="1" id="KW-0285">Flavoprotein</keyword>
<evidence type="ECO:0000256" key="2">
    <source>
        <dbReference type="ARBA" id="ARBA00023002"/>
    </source>
</evidence>
<evidence type="ECO:0000259" key="4">
    <source>
        <dbReference type="Pfam" id="PF07992"/>
    </source>
</evidence>
<keyword evidence="2" id="KW-0560">Oxidoreductase</keyword>
<feature type="domain" description="FAD/NAD(P)-binding" evidence="4">
    <location>
        <begin position="6"/>
        <end position="279"/>
    </location>
</feature>
<dbReference type="Pfam" id="PF07992">
    <property type="entry name" value="Pyr_redox_2"/>
    <property type="match status" value="1"/>
</dbReference>
<dbReference type="CDD" id="cd02440">
    <property type="entry name" value="AdoMet_MTases"/>
    <property type="match status" value="1"/>
</dbReference>
<dbReference type="SUPFAM" id="SSF51905">
    <property type="entry name" value="FAD/NAD(P)-binding domain"/>
    <property type="match status" value="1"/>
</dbReference>
<gene>
    <name evidence="6" type="ORF">H9627_12775</name>
</gene>
<dbReference type="GO" id="GO:0004791">
    <property type="term" value="F:thioredoxin-disulfide reductase (NADPH) activity"/>
    <property type="evidence" value="ECO:0007669"/>
    <property type="project" value="UniProtKB-EC"/>
</dbReference>
<evidence type="ECO:0000313" key="6">
    <source>
        <dbReference type="EMBL" id="MBD8031178.1"/>
    </source>
</evidence>
<protein>
    <submittedName>
        <fullName evidence="6">NAD(P)/FAD-dependent oxidoreductase</fullName>
    </submittedName>
</protein>
<dbReference type="EMBL" id="JACSPR010000012">
    <property type="protein sequence ID" value="MBD8031178.1"/>
    <property type="molecule type" value="Genomic_DNA"/>
</dbReference>
<dbReference type="Proteomes" id="UP000650224">
    <property type="component" value="Unassembled WGS sequence"/>
</dbReference>
<accession>A0A8I0HRA0</accession>
<organism evidence="6 7">
    <name type="scientific">Corynebacterium gallinarum</name>
    <dbReference type="NCBI Taxonomy" id="2762214"/>
    <lineage>
        <taxon>Bacteria</taxon>
        <taxon>Bacillati</taxon>
        <taxon>Actinomycetota</taxon>
        <taxon>Actinomycetes</taxon>
        <taxon>Mycobacteriales</taxon>
        <taxon>Corynebacteriaceae</taxon>
        <taxon>Corynebacterium</taxon>
    </lineage>
</organism>
<feature type="domain" description="Methyltransferase" evidence="5">
    <location>
        <begin position="342"/>
        <end position="429"/>
    </location>
</feature>
<dbReference type="PRINTS" id="PR00469">
    <property type="entry name" value="PNDRDTASEII"/>
</dbReference>
<dbReference type="AlphaFoldDB" id="A0A8I0HRA0"/>
<sequence>MHTHQYDVIIAGGGPAGLSAALMLTRAGRRVLIIDAGQPRNRFATHMHGVLGHEGLPPQDLAAKGREEVASFGGEFLDATITDITTNHKGLNITTNDGDTSYFASAFILATGVTDELTDIPGLAERWGSTTLHCPYCHGHEVAGKRIGFLASSPMSLHMAELLRQWSSDLTIFTNGLELSEETEHRLRSRGLKLEPRAVQEITGVSNAVLVSGDQVPLDAIFTVTQPRPNDQLLAHLDLEREESAFGSFLKVDAMYKTSHDRIWAVGNVVSSHANIPQSMGAGSFTGAAVNATLAGWEFDEAARTPVQFWEDHYGAAPQVWSGKVNKVLSEVASTLTPGRALDLGCGEGADVNWLAGQGWQALGIDISPTAIERAKEHAVPGAEFLTADLTDLPAGDFDLVSASFFHSPVELARTGILKGVLDRITPGGHLLITSHVAPPAWVQDKHAHHGQMLSPSEELEFLKLTDEWEVILSETRSRPITAPDGSPSSIDDGVVLVRRR</sequence>
<name>A0A8I0HRA0_9CORY</name>
<dbReference type="InterPro" id="IPR029063">
    <property type="entry name" value="SAM-dependent_MTases_sf"/>
</dbReference>
<dbReference type="InterPro" id="IPR050097">
    <property type="entry name" value="Ferredoxin-NADP_redctase_2"/>
</dbReference>
<dbReference type="InterPro" id="IPR023753">
    <property type="entry name" value="FAD/NAD-binding_dom"/>
</dbReference>
<comment type="caution">
    <text evidence="6">The sequence shown here is derived from an EMBL/GenBank/DDBJ whole genome shotgun (WGS) entry which is preliminary data.</text>
</comment>
<dbReference type="Gene3D" id="3.40.50.150">
    <property type="entry name" value="Vaccinia Virus protein VP39"/>
    <property type="match status" value="1"/>
</dbReference>
<dbReference type="PRINTS" id="PR00368">
    <property type="entry name" value="FADPNR"/>
</dbReference>
<evidence type="ECO:0000259" key="5">
    <source>
        <dbReference type="Pfam" id="PF13649"/>
    </source>
</evidence>
<evidence type="ECO:0000256" key="3">
    <source>
        <dbReference type="ARBA" id="ARBA00048132"/>
    </source>
</evidence>
<evidence type="ECO:0000313" key="7">
    <source>
        <dbReference type="Proteomes" id="UP000650224"/>
    </source>
</evidence>
<keyword evidence="7" id="KW-1185">Reference proteome</keyword>
<dbReference type="InterPro" id="IPR036188">
    <property type="entry name" value="FAD/NAD-bd_sf"/>
</dbReference>
<dbReference type="PANTHER" id="PTHR48105">
    <property type="entry name" value="THIOREDOXIN REDUCTASE 1-RELATED-RELATED"/>
    <property type="match status" value="1"/>
</dbReference>
<dbReference type="InterPro" id="IPR041698">
    <property type="entry name" value="Methyltransf_25"/>
</dbReference>
<dbReference type="SUPFAM" id="SSF53335">
    <property type="entry name" value="S-adenosyl-L-methionine-dependent methyltransferases"/>
    <property type="match status" value="1"/>
</dbReference>
<evidence type="ECO:0000256" key="1">
    <source>
        <dbReference type="ARBA" id="ARBA00022630"/>
    </source>
</evidence>
<dbReference type="Pfam" id="PF13649">
    <property type="entry name" value="Methyltransf_25"/>
    <property type="match status" value="1"/>
</dbReference>